<keyword evidence="10" id="KW-0675">Receptor</keyword>
<feature type="transmembrane region" description="Helical" evidence="18">
    <location>
        <begin position="179"/>
        <end position="198"/>
    </location>
</feature>
<feature type="transmembrane region" description="Helical" evidence="18">
    <location>
        <begin position="103"/>
        <end position="123"/>
    </location>
</feature>
<feature type="transmembrane region" description="Helical" evidence="18">
    <location>
        <begin position="64"/>
        <end position="91"/>
    </location>
</feature>
<evidence type="ECO:0000256" key="12">
    <source>
        <dbReference type="ARBA" id="ARBA00023180"/>
    </source>
</evidence>
<reference evidence="20" key="1">
    <citation type="submission" date="2022-03" db="EMBL/GenBank/DDBJ databases">
        <authorList>
            <person name="Alioto T."/>
            <person name="Alioto T."/>
            <person name="Gomez Garrido J."/>
        </authorList>
    </citation>
    <scope>NUCLEOTIDE SEQUENCE</scope>
</reference>
<feature type="domain" description="G-protein coupled receptors family 3 profile" evidence="19">
    <location>
        <begin position="65"/>
        <end position="329"/>
    </location>
</feature>
<evidence type="ECO:0000313" key="20">
    <source>
        <dbReference type="EMBL" id="CAH2299112.1"/>
    </source>
</evidence>
<dbReference type="InterPro" id="IPR004073">
    <property type="entry name" value="GPCR_3_vmron_rcpt_2"/>
</dbReference>
<evidence type="ECO:0000256" key="14">
    <source>
        <dbReference type="ARBA" id="ARBA00053358"/>
    </source>
</evidence>
<dbReference type="InterPro" id="IPR029058">
    <property type="entry name" value="AB_hydrolase_fold"/>
</dbReference>
<dbReference type="InterPro" id="IPR017979">
    <property type="entry name" value="GPCR_3_CS"/>
</dbReference>
<evidence type="ECO:0000256" key="9">
    <source>
        <dbReference type="ARBA" id="ARBA00022989"/>
    </source>
</evidence>
<keyword evidence="12" id="KW-0325">Glycoprotein</keyword>
<comment type="similarity">
    <text evidence="3">Belongs to the AB hydrolase superfamily. AB hydrolase 4 family.</text>
</comment>
<dbReference type="Proteomes" id="UP001295444">
    <property type="component" value="Chromosome 06"/>
</dbReference>
<evidence type="ECO:0000256" key="1">
    <source>
        <dbReference type="ARBA" id="ARBA00004613"/>
    </source>
</evidence>
<evidence type="ECO:0000256" key="17">
    <source>
        <dbReference type="ARBA" id="ARBA00082877"/>
    </source>
</evidence>
<keyword evidence="8" id="KW-0732">Signal</keyword>
<evidence type="ECO:0000256" key="16">
    <source>
        <dbReference type="ARBA" id="ARBA00072863"/>
    </source>
</evidence>
<keyword evidence="6" id="KW-0597">Phosphoprotein</keyword>
<proteinExistence type="inferred from homology"/>
<dbReference type="InterPro" id="IPR000068">
    <property type="entry name" value="GPCR_3_Ca_sens_rcpt-rel"/>
</dbReference>
<dbReference type="Gene3D" id="3.40.50.1820">
    <property type="entry name" value="alpha/beta hydrolase"/>
    <property type="match status" value="1"/>
</dbReference>
<keyword evidence="9 18" id="KW-1133">Transmembrane helix</keyword>
<dbReference type="GO" id="GO:0005576">
    <property type="term" value="C:extracellular region"/>
    <property type="evidence" value="ECO:0007669"/>
    <property type="project" value="UniProtKB-SubCell"/>
</dbReference>
<dbReference type="GO" id="GO:0004930">
    <property type="term" value="F:G protein-coupled receptor activity"/>
    <property type="evidence" value="ECO:0007669"/>
    <property type="project" value="UniProtKB-KW"/>
</dbReference>
<feature type="non-terminal residue" evidence="20">
    <location>
        <position position="749"/>
    </location>
</feature>
<dbReference type="SUPFAM" id="SSF53474">
    <property type="entry name" value="alpha/beta-Hydrolases"/>
    <property type="match status" value="1"/>
</dbReference>
<name>A0AAD1SF97_PELCU</name>
<feature type="transmembrane region" description="Helical" evidence="18">
    <location>
        <begin position="135"/>
        <end position="159"/>
    </location>
</feature>
<evidence type="ECO:0000256" key="3">
    <source>
        <dbReference type="ARBA" id="ARBA00010884"/>
    </source>
</evidence>
<evidence type="ECO:0000256" key="15">
    <source>
        <dbReference type="ARBA" id="ARBA00066099"/>
    </source>
</evidence>
<evidence type="ECO:0000256" key="5">
    <source>
        <dbReference type="ARBA" id="ARBA00022525"/>
    </source>
</evidence>
<feature type="transmembrane region" description="Helical" evidence="18">
    <location>
        <begin position="259"/>
        <end position="279"/>
    </location>
</feature>
<dbReference type="Gene3D" id="2.10.50.30">
    <property type="entry name" value="GPCR, family 3, nine cysteines domain"/>
    <property type="match status" value="1"/>
</dbReference>
<dbReference type="PANTHER" id="PTHR24061:SF588">
    <property type="entry name" value="VOMERONASAL TYPE-2 RECEPTOR 26"/>
    <property type="match status" value="1"/>
</dbReference>
<keyword evidence="7 18" id="KW-0812">Transmembrane</keyword>
<dbReference type="PROSITE" id="PS00981">
    <property type="entry name" value="G_PROTEIN_RECEP_F3_3"/>
    <property type="match status" value="1"/>
</dbReference>
<dbReference type="Pfam" id="PF00003">
    <property type="entry name" value="7tm_3"/>
    <property type="match status" value="1"/>
</dbReference>
<dbReference type="FunFam" id="3.40.50.1820:FF:000103">
    <property type="entry name" value="Abhydrolase domain-containing 15"/>
    <property type="match status" value="1"/>
</dbReference>
<dbReference type="PRINTS" id="PR00248">
    <property type="entry name" value="GPCRMGR"/>
</dbReference>
<evidence type="ECO:0000256" key="10">
    <source>
        <dbReference type="ARBA" id="ARBA00023040"/>
    </source>
</evidence>
<dbReference type="PANTHER" id="PTHR24061">
    <property type="entry name" value="CALCIUM-SENSING RECEPTOR-RELATED"/>
    <property type="match status" value="1"/>
</dbReference>
<evidence type="ECO:0000313" key="21">
    <source>
        <dbReference type="Proteomes" id="UP001295444"/>
    </source>
</evidence>
<protein>
    <recommendedName>
        <fullName evidence="16">Protein ABHD15</fullName>
    </recommendedName>
    <alternativeName>
        <fullName evidence="17">Alpha/beta hydrolase domain-containing protein 15</fullName>
    </alternativeName>
</protein>
<evidence type="ECO:0000256" key="6">
    <source>
        <dbReference type="ARBA" id="ARBA00022553"/>
    </source>
</evidence>
<dbReference type="PRINTS" id="PR01535">
    <property type="entry name" value="VOMERONASL2R"/>
</dbReference>
<dbReference type="CDD" id="cd15283">
    <property type="entry name" value="7tmC_V2R_pheromone"/>
    <property type="match status" value="1"/>
</dbReference>
<evidence type="ECO:0000256" key="11">
    <source>
        <dbReference type="ARBA" id="ARBA00023136"/>
    </source>
</evidence>
<keyword evidence="21" id="KW-1185">Reference proteome</keyword>
<gene>
    <name evidence="20" type="ORF">PECUL_23A009462</name>
</gene>
<feature type="transmembrane region" description="Helical" evidence="18">
    <location>
        <begin position="291"/>
        <end position="314"/>
    </location>
</feature>
<feature type="transmembrane region" description="Helical" evidence="18">
    <location>
        <begin position="230"/>
        <end position="247"/>
    </location>
</feature>
<organism evidence="20 21">
    <name type="scientific">Pelobates cultripes</name>
    <name type="common">Western spadefoot toad</name>
    <dbReference type="NCBI Taxonomy" id="61616"/>
    <lineage>
        <taxon>Eukaryota</taxon>
        <taxon>Metazoa</taxon>
        <taxon>Chordata</taxon>
        <taxon>Craniata</taxon>
        <taxon>Vertebrata</taxon>
        <taxon>Euteleostomi</taxon>
        <taxon>Amphibia</taxon>
        <taxon>Batrachia</taxon>
        <taxon>Anura</taxon>
        <taxon>Pelobatoidea</taxon>
        <taxon>Pelobatidae</taxon>
        <taxon>Pelobates</taxon>
    </lineage>
</organism>
<keyword evidence="13" id="KW-0807">Transducer</keyword>
<comment type="subcellular location">
    <subcellularLocation>
        <location evidence="2">Cell membrane</location>
        <topology evidence="2">Multi-pass membrane protein</topology>
    </subcellularLocation>
    <subcellularLocation>
        <location evidence="1">Secreted</location>
    </subcellularLocation>
</comment>
<dbReference type="InterPro" id="IPR000337">
    <property type="entry name" value="GPCR_3"/>
</dbReference>
<evidence type="ECO:0000256" key="4">
    <source>
        <dbReference type="ARBA" id="ARBA00022475"/>
    </source>
</evidence>
<dbReference type="InterPro" id="IPR038550">
    <property type="entry name" value="GPCR_3_9-Cys_sf"/>
</dbReference>
<dbReference type="InterPro" id="IPR017978">
    <property type="entry name" value="GPCR_3_C"/>
</dbReference>
<evidence type="ECO:0000259" key="19">
    <source>
        <dbReference type="PROSITE" id="PS50259"/>
    </source>
</evidence>
<dbReference type="PROSITE" id="PS50259">
    <property type="entry name" value="G_PROTEIN_RECEP_F3_4"/>
    <property type="match status" value="1"/>
</dbReference>
<keyword evidence="5" id="KW-0964">Secreted</keyword>
<evidence type="ECO:0000256" key="2">
    <source>
        <dbReference type="ARBA" id="ARBA00004651"/>
    </source>
</evidence>
<sequence>MMERPALPLYHEATPTTYVSPRPMLERPQHSENCIKCLDHEWPNEEKVRCVPKQVEFLSYSNDVISLSFLSVSSLCFFMTAVILGIFIFYHNTPIVKANNKNLSFNLLVCIMMSFLCVFLFIGRPVDTTCMLRQTSFGVIFSIAVSSVLAKTILVCAAFRATKPDSVWRKCIGVKLSNVIFLFCSSVQAVISIIWLAISPPFHELDTHSYKGKIIIQCNEGSVIAFYLELGYMGILATISFVLAFMVRTLPDSFNEAKYITFSMLVFCSVWIAMIPAYLSTKGKYMVAVEIFAILTSSAGLLGCIFLPKCYIILCRPEMNTKSHLEQKRQELKRHGTRLTRGVEGDFKLICKPSALANYLVKQCKTFSGFSDVHWLWRTFPSLQTLVGTLGPVDIGVHFVREYLQMSDEGLVALDWAVRPGQLQKRRRASSNSSVPILLVIPNSFGKITRNTSKMCHLALMHGYQAVIFNRRCQNGCPLTTVKLQPYGDPNDLREAIRYIRHCQPSSRLFAIGEGTGTGLLLSYLGECGSSSYITAAGCISPLFRMQDWFETGCPWLWQSALLLYQKIHLSRYATALGQIINIEKFWGSRTLKGLEEIIFCQNEISSNLTWEAYWERNDPLRDVDEVAIPVLCICSKDDPIRGDPNNTLPFELFETNPHFFLLLTHHGGHCGFIKEDMSNTMWSHSALLDFFKSTVDFFLMEEKMKGLSRRKRKVSISMKRTVQDQTCRNEQSCPHNIHEIYNWQRSWT</sequence>
<evidence type="ECO:0000256" key="8">
    <source>
        <dbReference type="ARBA" id="ARBA00022729"/>
    </source>
</evidence>
<dbReference type="GO" id="GO:0005886">
    <property type="term" value="C:plasma membrane"/>
    <property type="evidence" value="ECO:0007669"/>
    <property type="project" value="UniProtKB-SubCell"/>
</dbReference>
<dbReference type="EMBL" id="OW240917">
    <property type="protein sequence ID" value="CAH2299112.1"/>
    <property type="molecule type" value="Genomic_DNA"/>
</dbReference>
<keyword evidence="11 18" id="KW-0472">Membrane</keyword>
<keyword evidence="4" id="KW-1003">Cell membrane</keyword>
<dbReference type="AlphaFoldDB" id="A0AAD1SF97"/>
<accession>A0AAD1SF97</accession>
<evidence type="ECO:0000256" key="7">
    <source>
        <dbReference type="ARBA" id="ARBA00022692"/>
    </source>
</evidence>
<evidence type="ECO:0000256" key="18">
    <source>
        <dbReference type="SAM" id="Phobius"/>
    </source>
</evidence>
<comment type="subunit">
    <text evidence="15">Interacts with PDE3B; this interaction regulates PDE3B's stability and expression and, thereby, impacts the antilipolytic action of insulin.</text>
</comment>
<comment type="function">
    <text evidence="14">May regulate adipocyte lipolysis and liver lipid accumulation.</text>
</comment>
<keyword evidence="10" id="KW-0297">G-protein coupled receptor</keyword>
<evidence type="ECO:0000256" key="13">
    <source>
        <dbReference type="ARBA" id="ARBA00023224"/>
    </source>
</evidence>